<dbReference type="AlphaFoldDB" id="A0A0B6YPB7"/>
<feature type="non-terminal residue" evidence="9">
    <location>
        <position position="103"/>
    </location>
</feature>
<keyword evidence="6" id="KW-1133">Transmembrane helix</keyword>
<evidence type="ECO:0000259" key="8">
    <source>
        <dbReference type="Pfam" id="PF02434"/>
    </source>
</evidence>
<keyword evidence="4" id="KW-0812">Transmembrane</keyword>
<gene>
    <name evidence="9" type="primary">ORF31974</name>
</gene>
<organism evidence="9">
    <name type="scientific">Arion vulgaris</name>
    <dbReference type="NCBI Taxonomy" id="1028688"/>
    <lineage>
        <taxon>Eukaryota</taxon>
        <taxon>Metazoa</taxon>
        <taxon>Spiralia</taxon>
        <taxon>Lophotrochozoa</taxon>
        <taxon>Mollusca</taxon>
        <taxon>Gastropoda</taxon>
        <taxon>Heterobranchia</taxon>
        <taxon>Euthyneura</taxon>
        <taxon>Panpulmonata</taxon>
        <taxon>Eupulmonata</taxon>
        <taxon>Stylommatophora</taxon>
        <taxon>Helicina</taxon>
        <taxon>Arionoidea</taxon>
        <taxon>Arionidae</taxon>
        <taxon>Arion</taxon>
    </lineage>
</organism>
<feature type="domain" description="Fringe-like glycosyltransferase" evidence="8">
    <location>
        <begin position="80"/>
        <end position="103"/>
    </location>
</feature>
<dbReference type="EMBL" id="HACG01011223">
    <property type="protein sequence ID" value="CEK58088.1"/>
    <property type="molecule type" value="Transcribed_RNA"/>
</dbReference>
<dbReference type="GO" id="GO:0016020">
    <property type="term" value="C:membrane"/>
    <property type="evidence" value="ECO:0007669"/>
    <property type="project" value="UniProtKB-SubCell"/>
</dbReference>
<evidence type="ECO:0000256" key="2">
    <source>
        <dbReference type="ARBA" id="ARBA00022676"/>
    </source>
</evidence>
<evidence type="ECO:0000256" key="1">
    <source>
        <dbReference type="ARBA" id="ARBA00004606"/>
    </source>
</evidence>
<dbReference type="GO" id="GO:0016757">
    <property type="term" value="F:glycosyltransferase activity"/>
    <property type="evidence" value="ECO:0007669"/>
    <property type="project" value="UniProtKB-KW"/>
</dbReference>
<dbReference type="InterPro" id="IPR003378">
    <property type="entry name" value="Fringe-like_glycosylTrfase"/>
</dbReference>
<proteinExistence type="predicted"/>
<accession>A0A0B6YPB7</accession>
<sequence length="103" mass="12070">IKPVDTNNVSTQFQQYDKFVARSHEALVEQETYQKLEKGNNLLQPIQNSNIRNGMKYPAHSKTAQDFNRESLHKFKVSEETTLKDIFISVKTTSKYHRTRLKL</sequence>
<protein>
    <recommendedName>
        <fullName evidence="8">Fringe-like glycosyltransferase domain-containing protein</fullName>
    </recommendedName>
</protein>
<comment type="subcellular location">
    <subcellularLocation>
        <location evidence="1">Membrane</location>
        <topology evidence="1">Single-pass type II membrane protein</topology>
    </subcellularLocation>
</comment>
<keyword evidence="3" id="KW-0808">Transferase</keyword>
<keyword evidence="7" id="KW-0472">Membrane</keyword>
<reference evidence="9" key="1">
    <citation type="submission" date="2014-12" db="EMBL/GenBank/DDBJ databases">
        <title>Insight into the proteome of Arion vulgaris.</title>
        <authorList>
            <person name="Aradska J."/>
            <person name="Bulat T."/>
            <person name="Smidak R."/>
            <person name="Sarate P."/>
            <person name="Gangsoo J."/>
            <person name="Sialana F."/>
            <person name="Bilban M."/>
            <person name="Lubec G."/>
        </authorList>
    </citation>
    <scope>NUCLEOTIDE SEQUENCE</scope>
    <source>
        <tissue evidence="9">Skin</tissue>
    </source>
</reference>
<evidence type="ECO:0000256" key="4">
    <source>
        <dbReference type="ARBA" id="ARBA00022692"/>
    </source>
</evidence>
<evidence type="ECO:0000256" key="6">
    <source>
        <dbReference type="ARBA" id="ARBA00022989"/>
    </source>
</evidence>
<evidence type="ECO:0000313" key="9">
    <source>
        <dbReference type="EMBL" id="CEK58088.1"/>
    </source>
</evidence>
<keyword evidence="2" id="KW-0328">Glycosyltransferase</keyword>
<evidence type="ECO:0000256" key="7">
    <source>
        <dbReference type="ARBA" id="ARBA00023136"/>
    </source>
</evidence>
<dbReference type="Pfam" id="PF02434">
    <property type="entry name" value="Fringe"/>
    <property type="match status" value="1"/>
</dbReference>
<feature type="non-terminal residue" evidence="9">
    <location>
        <position position="1"/>
    </location>
</feature>
<evidence type="ECO:0000256" key="3">
    <source>
        <dbReference type="ARBA" id="ARBA00022679"/>
    </source>
</evidence>
<evidence type="ECO:0000256" key="5">
    <source>
        <dbReference type="ARBA" id="ARBA00022968"/>
    </source>
</evidence>
<keyword evidence="5" id="KW-0735">Signal-anchor</keyword>
<name>A0A0B6YPB7_9EUPU</name>